<comment type="caution">
    <text evidence="1">The sequence shown here is derived from an EMBL/GenBank/DDBJ whole genome shotgun (WGS) entry which is preliminary data.</text>
</comment>
<sequence>MKQKKRPASQTEAMKLRWKKRIVFEKGYTEMCAEWMAERLEALTDHLQYGHAAIAYQKQNGDFRLVKATLIYYEAEFHKKYDPTQIEGAVVYWNVDEQRWTTFQMENFMEWRPIV</sequence>
<gene>
    <name evidence="1" type="ORF">M124_3344</name>
</gene>
<proteinExistence type="predicted"/>
<dbReference type="Proteomes" id="UP000020529">
    <property type="component" value="Unassembled WGS sequence"/>
</dbReference>
<evidence type="ECO:0008006" key="3">
    <source>
        <dbReference type="Google" id="ProtNLM"/>
    </source>
</evidence>
<accession>A0A015SL00</accession>
<dbReference type="AlphaFoldDB" id="A0A015SL00"/>
<dbReference type="EMBL" id="JGCY01000385">
    <property type="protein sequence ID" value="EXY72894.1"/>
    <property type="molecule type" value="Genomic_DNA"/>
</dbReference>
<dbReference type="RefSeq" id="WP_005791082.1">
    <property type="nucleotide sequence ID" value="NZ_JGCY01000385.1"/>
</dbReference>
<protein>
    <recommendedName>
        <fullName evidence="3">DUF2693 domain-containing protein</fullName>
    </recommendedName>
</protein>
<name>A0A015SL00_BACFG</name>
<dbReference type="Pfam" id="PF10902">
    <property type="entry name" value="WYL_2"/>
    <property type="match status" value="1"/>
</dbReference>
<evidence type="ECO:0000313" key="2">
    <source>
        <dbReference type="Proteomes" id="UP000020529"/>
    </source>
</evidence>
<dbReference type="GeneID" id="60365829"/>
<reference evidence="1 2" key="1">
    <citation type="submission" date="2014-02" db="EMBL/GenBank/DDBJ databases">
        <authorList>
            <person name="Sears C."/>
            <person name="Carroll K."/>
            <person name="Sack B.R."/>
            <person name="Qadri F."/>
            <person name="Myers L.L."/>
            <person name="Chung G.-T."/>
            <person name="Escheverria P."/>
            <person name="Fraser C.M."/>
            <person name="Sadzewicz L."/>
            <person name="Shefchek K.A."/>
            <person name="Tallon L."/>
            <person name="Das S.P."/>
            <person name="Daugherty S."/>
            <person name="Mongodin E.F."/>
        </authorList>
    </citation>
    <scope>NUCLEOTIDE SEQUENCE [LARGE SCALE GENOMIC DNA]</scope>
    <source>
        <strain evidence="2">3988T(B)14</strain>
    </source>
</reference>
<evidence type="ECO:0000313" key="1">
    <source>
        <dbReference type="EMBL" id="EXY72894.1"/>
    </source>
</evidence>
<dbReference type="InterPro" id="IPR024401">
    <property type="entry name" value="WYL_prot"/>
</dbReference>
<dbReference type="PATRIC" id="fig|1339315.3.peg.4009"/>
<organism evidence="1 2">
    <name type="scientific">Bacteroides fragilis str. 3988T(B)14</name>
    <dbReference type="NCBI Taxonomy" id="1339315"/>
    <lineage>
        <taxon>Bacteria</taxon>
        <taxon>Pseudomonadati</taxon>
        <taxon>Bacteroidota</taxon>
        <taxon>Bacteroidia</taxon>
        <taxon>Bacteroidales</taxon>
        <taxon>Bacteroidaceae</taxon>
        <taxon>Bacteroides</taxon>
    </lineage>
</organism>